<dbReference type="STRING" id="548476.cauri_1904"/>
<feature type="region of interest" description="Disordered" evidence="1">
    <location>
        <begin position="288"/>
        <end position="358"/>
    </location>
</feature>
<evidence type="ECO:0000256" key="1">
    <source>
        <dbReference type="SAM" id="MobiDB-lite"/>
    </source>
</evidence>
<dbReference type="RefSeq" id="WP_010191041.1">
    <property type="nucleotide sequence ID" value="NC_012590.1"/>
</dbReference>
<proteinExistence type="predicted"/>
<feature type="compositionally biased region" description="Low complexity" evidence="1">
    <location>
        <begin position="288"/>
        <end position="304"/>
    </location>
</feature>
<evidence type="ECO:0000313" key="3">
    <source>
        <dbReference type="Proteomes" id="UP000002077"/>
    </source>
</evidence>
<dbReference type="eggNOG" id="ENOG5030JE7">
    <property type="taxonomic scope" value="Bacteria"/>
</dbReference>
<dbReference type="KEGG" id="car:cauri_1904"/>
<accession>C3PI43</accession>
<dbReference type="HOGENOM" id="CLU_673887_0_0_11"/>
<protein>
    <submittedName>
        <fullName evidence="2">Uncharacterized protein</fullName>
    </submittedName>
</protein>
<dbReference type="Proteomes" id="UP000002077">
    <property type="component" value="Chromosome"/>
</dbReference>
<gene>
    <name evidence="2" type="ordered locus">cauri_1904</name>
</gene>
<feature type="region of interest" description="Disordered" evidence="1">
    <location>
        <begin position="255"/>
        <end position="274"/>
    </location>
</feature>
<organism evidence="2 3">
    <name type="scientific">Corynebacterium aurimucosum (strain ATCC 700975 / DSM 44827 / CIP 107346 / CN-1)</name>
    <name type="common">Corynebacterium nigricans</name>
    <dbReference type="NCBI Taxonomy" id="548476"/>
    <lineage>
        <taxon>Bacteria</taxon>
        <taxon>Bacillati</taxon>
        <taxon>Actinomycetota</taxon>
        <taxon>Actinomycetes</taxon>
        <taxon>Mycobacteriales</taxon>
        <taxon>Corynebacteriaceae</taxon>
        <taxon>Corynebacterium</taxon>
    </lineage>
</organism>
<feature type="compositionally biased region" description="Polar residues" evidence="1">
    <location>
        <begin position="313"/>
        <end position="334"/>
    </location>
</feature>
<dbReference type="GeneID" id="31924540"/>
<name>C3PI43_CORA7</name>
<keyword evidence="3" id="KW-1185">Reference proteome</keyword>
<dbReference type="OrthoDB" id="4428149at2"/>
<evidence type="ECO:0000313" key="2">
    <source>
        <dbReference type="EMBL" id="ACP33497.1"/>
    </source>
</evidence>
<dbReference type="AlphaFoldDB" id="C3PI43"/>
<sequence length="408" mass="41585">MKYTRVRRAVSAVVIDSWDEDRDPEHIKVNGRVTFTPLLKDGDVVQWAGPNGPESLVLAPIECRISDGIIMHRGGEGVYLAAGGKGCEPSLIQWKATFSNMQAGGWSFKLKPVMFDAVPDGEVDLTMVAPVAGASEPIVRGPAGTGIDNIKVDGAELVITARSEAGVFEMARIPLEDVVKAEAAAAAKSATDNVRTEFNASVTNAANSAKSAAASAKTATTKASEATTQAANAANSASAAKDSAAKASASASAATASANNASTSETKAAGSASGAKASASSAASSASKAATSETNAASSATSAKQDADRAANIANSTSWNGDKLTVNGQTSPSLTGPKGPRGPTGNAGPKGEPGEVTMADFRPVRDAVEVRPNGWIIKSASDLAATEKKARPGDLIHVVETRETWEVY</sequence>
<dbReference type="EMBL" id="CP001601">
    <property type="protein sequence ID" value="ACP33497.1"/>
    <property type="molecule type" value="Genomic_DNA"/>
</dbReference>
<reference evidence="2 3" key="1">
    <citation type="journal article" date="2010" name="BMC Genomics">
        <title>Complete genome sequence and lifestyle of black-pigmented Corynebacterium aurimucosum ATCC 700975 (formerly C. nigricans CN-1) isolated from a vaginal swab of a woman with spontaneous abortion.</title>
        <authorList>
            <person name="Trost E."/>
            <person name="Gotker S."/>
            <person name="Schneider J."/>
            <person name="Schneiker-Bekel S."/>
            <person name="Szczepanowski R."/>
            <person name="Tilker A."/>
            <person name="Viehoever P."/>
            <person name="Arnold W."/>
            <person name="Bekel T."/>
            <person name="Blom J."/>
            <person name="Gartemann K.H."/>
            <person name="Linke B."/>
            <person name="Goesmann A."/>
            <person name="Puhler A."/>
            <person name="Shukla S.K."/>
            <person name="Tauch A."/>
        </authorList>
    </citation>
    <scope>NUCLEOTIDE SEQUENCE [LARGE SCALE GENOMIC DNA]</scope>
    <source>
        <strain evidence="3">ATCC 700975 / DSM 44827 / CIP 107346 / CN-1</strain>
    </source>
</reference>